<protein>
    <submittedName>
        <fullName evidence="1">Uncharacterized protein</fullName>
    </submittedName>
</protein>
<evidence type="ECO:0000313" key="2">
    <source>
        <dbReference type="Proteomes" id="UP001596060"/>
    </source>
</evidence>
<reference evidence="2" key="1">
    <citation type="journal article" date="2019" name="Int. J. Syst. Evol. Microbiol.">
        <title>The Global Catalogue of Microorganisms (GCM) 10K type strain sequencing project: providing services to taxonomists for standard genome sequencing and annotation.</title>
        <authorList>
            <consortium name="The Broad Institute Genomics Platform"/>
            <consortium name="The Broad Institute Genome Sequencing Center for Infectious Disease"/>
            <person name="Wu L."/>
            <person name="Ma J."/>
        </authorList>
    </citation>
    <scope>NUCLEOTIDE SEQUENCE [LARGE SCALE GENOMIC DNA]</scope>
    <source>
        <strain evidence="2">CCUG 43117</strain>
    </source>
</reference>
<dbReference type="RefSeq" id="WP_377816557.1">
    <property type="nucleotide sequence ID" value="NZ_JBHSLU010000017.1"/>
</dbReference>
<dbReference type="EMBL" id="JBHSLU010000017">
    <property type="protein sequence ID" value="MFC5505425.1"/>
    <property type="molecule type" value="Genomic_DNA"/>
</dbReference>
<gene>
    <name evidence="1" type="ORF">ACFPN9_09155</name>
</gene>
<sequence length="193" mass="21522">MAPVHPQFRALIEPDLHETEMSEKHANFHRVAERRTDSIVDALRVLSNLSGPSYEWSPAEVMAYLDRIDAAKEEALARFKETKRWRTATPLDGAESPAPEAAAEMADEIDAATESDEVDEDQDVDQVSVALKPADKPAPHKGHPRSLTIAQIMAECADDREMLAEMVRLQRMLIHDQAQRLGKKAEYPTVNAA</sequence>
<accession>A0ABW0NZ57</accession>
<comment type="caution">
    <text evidence="1">The sequence shown here is derived from an EMBL/GenBank/DDBJ whole genome shotgun (WGS) entry which is preliminary data.</text>
</comment>
<dbReference type="Proteomes" id="UP001596060">
    <property type="component" value="Unassembled WGS sequence"/>
</dbReference>
<name>A0ABW0NZ57_9HYPH</name>
<proteinExistence type="predicted"/>
<evidence type="ECO:0000313" key="1">
    <source>
        <dbReference type="EMBL" id="MFC5505425.1"/>
    </source>
</evidence>
<keyword evidence="2" id="KW-1185">Reference proteome</keyword>
<organism evidence="1 2">
    <name type="scientific">Bosea massiliensis</name>
    <dbReference type="NCBI Taxonomy" id="151419"/>
    <lineage>
        <taxon>Bacteria</taxon>
        <taxon>Pseudomonadati</taxon>
        <taxon>Pseudomonadota</taxon>
        <taxon>Alphaproteobacteria</taxon>
        <taxon>Hyphomicrobiales</taxon>
        <taxon>Boseaceae</taxon>
        <taxon>Bosea</taxon>
    </lineage>
</organism>